<dbReference type="Proteomes" id="UP000187417">
    <property type="component" value="Unassembled WGS sequence"/>
</dbReference>
<proteinExistence type="predicted"/>
<evidence type="ECO:0000313" key="1">
    <source>
        <dbReference type="EMBL" id="OKY93593.1"/>
    </source>
</evidence>
<sequence length="70" mass="8214">MIFSRICTRTKSVGISDFICPMKRPGICFFFFPAVGFRINYVKKTVCFVFSFPVCRMAELRVCCQLRPFR</sequence>
<accession>A0A1Q6F3T4</accession>
<organism evidence="1 2">
    <name type="scientific">Alistipes putredinis</name>
    <dbReference type="NCBI Taxonomy" id="28117"/>
    <lineage>
        <taxon>Bacteria</taxon>
        <taxon>Pseudomonadati</taxon>
        <taxon>Bacteroidota</taxon>
        <taxon>Bacteroidia</taxon>
        <taxon>Bacteroidales</taxon>
        <taxon>Rikenellaceae</taxon>
        <taxon>Alistipes</taxon>
    </lineage>
</organism>
<dbReference type="AlphaFoldDB" id="A0A1Q6F3T4"/>
<comment type="caution">
    <text evidence="1">The sequence shown here is derived from an EMBL/GenBank/DDBJ whole genome shotgun (WGS) entry which is preliminary data.</text>
</comment>
<evidence type="ECO:0000313" key="2">
    <source>
        <dbReference type="Proteomes" id="UP000187417"/>
    </source>
</evidence>
<reference evidence="1 2" key="1">
    <citation type="journal article" date="2016" name="Nat. Biotechnol.">
        <title>Measurement of bacterial replication rates in microbial communities.</title>
        <authorList>
            <person name="Brown C.T."/>
            <person name="Olm M.R."/>
            <person name="Thomas B.C."/>
            <person name="Banfield J.F."/>
        </authorList>
    </citation>
    <scope>NUCLEOTIDE SEQUENCE [LARGE SCALE GENOMIC DNA]</scope>
    <source>
        <strain evidence="1">CAG:67_53_122</strain>
    </source>
</reference>
<protein>
    <submittedName>
        <fullName evidence="1">Uncharacterized protein</fullName>
    </submittedName>
</protein>
<name>A0A1Q6F3T4_9BACT</name>
<dbReference type="EMBL" id="MNQH01000033">
    <property type="protein sequence ID" value="OKY93593.1"/>
    <property type="molecule type" value="Genomic_DNA"/>
</dbReference>
<gene>
    <name evidence="1" type="ORF">BHV66_08015</name>
</gene>